<dbReference type="KEGG" id="char:105891724"/>
<keyword evidence="10" id="KW-0325">Glycoprotein</keyword>
<dbReference type="GeneID" id="105891724"/>
<evidence type="ECO:0000256" key="12">
    <source>
        <dbReference type="PROSITE-ProRule" id="PRU00352"/>
    </source>
</evidence>
<organism evidence="15 16">
    <name type="scientific">Clupea harengus</name>
    <name type="common">Atlantic herring</name>
    <dbReference type="NCBI Taxonomy" id="7950"/>
    <lineage>
        <taxon>Eukaryota</taxon>
        <taxon>Metazoa</taxon>
        <taxon>Chordata</taxon>
        <taxon>Craniata</taxon>
        <taxon>Vertebrata</taxon>
        <taxon>Euteleostomi</taxon>
        <taxon>Actinopterygii</taxon>
        <taxon>Neopterygii</taxon>
        <taxon>Teleostei</taxon>
        <taxon>Clupei</taxon>
        <taxon>Clupeiformes</taxon>
        <taxon>Clupeoidei</taxon>
        <taxon>Clupeidae</taxon>
        <taxon>Clupea</taxon>
    </lineage>
</organism>
<dbReference type="Pfam" id="PF01403">
    <property type="entry name" value="Sema"/>
    <property type="match status" value="1"/>
</dbReference>
<dbReference type="OrthoDB" id="9945363at2759"/>
<dbReference type="FunFam" id="2.130.10.10:FF:000223">
    <property type="entry name" value="semaphorin-7A isoform X1"/>
    <property type="match status" value="1"/>
</dbReference>
<comment type="similarity">
    <text evidence="2">Belongs to the semaphorin family.</text>
</comment>
<dbReference type="GO" id="GO:0045499">
    <property type="term" value="F:chemorepellent activity"/>
    <property type="evidence" value="ECO:0007669"/>
    <property type="project" value="TreeGrafter"/>
</dbReference>
<dbReference type="SMART" id="SM00423">
    <property type="entry name" value="PSI"/>
    <property type="match status" value="1"/>
</dbReference>
<dbReference type="InterPro" id="IPR002165">
    <property type="entry name" value="Plexin_repeat"/>
</dbReference>
<dbReference type="SUPFAM" id="SSF48726">
    <property type="entry name" value="Immunoglobulin"/>
    <property type="match status" value="1"/>
</dbReference>
<keyword evidence="7" id="KW-1133">Transmembrane helix</keyword>
<dbReference type="Gene3D" id="3.30.1680.10">
    <property type="entry name" value="ligand-binding face of the semaphorins, domain 2"/>
    <property type="match status" value="1"/>
</dbReference>
<dbReference type="InterPro" id="IPR001627">
    <property type="entry name" value="Semap_dom"/>
</dbReference>
<evidence type="ECO:0000256" key="8">
    <source>
        <dbReference type="ARBA" id="ARBA00023136"/>
    </source>
</evidence>
<evidence type="ECO:0000256" key="9">
    <source>
        <dbReference type="ARBA" id="ARBA00023157"/>
    </source>
</evidence>
<sequence length="635" mass="70212">MNRILLATLFSVVWAERTPRLKFVIQETNRFHFEKPENYMTVYHKQGTDVLFVGGQAVIYMLTFTDKGVRDTKIPVVTNQNAKEACIAKSTWGKLECDNFITVIEEVNDTFVVCGTNVGIPKCWFLNNTVLSEVPKDARMAPASDISPPFPSHRSISLSAEGSLYSALSAVDQQKGSIRRVSGAGRLLKTENKWLLNPQFAGAAVIPASHKYKEEIYFIFSEINKTASVDDEPYRARIARVCLTDEGGVKNILPDSWTTFLKARVMCGSGNTPQQYNNIKQAYILTAQEKRTGIMYGLFSNAWEKTVVCAYSIEDIDQAFSTSKLKGYNSPLTGHRPGTCTMNTTAPPNTKILEVIRDHPEIEDVIRPIGGAPLDLPTEDHFTHIVMDTALAVNGEHYSVVYLGTEQGKVLKVLHTLDEAFIISQFSLFHNEGPVLSMAIDSQKGHLYVGTSTEIQRVPLADCSRYGDSCRECILSRDPYCGWDPAKKKCLAIPAGYNITTGALSQSLDQSNASICGDVKAMKSRTTVPKDVIVDSKGPVLLPCPIRSYHATYRWEKDNFSKRYPCTVSGTSCVLAPSPDLPLKEGVFRCMAEEDGFKQEVVSYRLVYNGSPLPASFASTLSLSVLLAAATLWLL</sequence>
<dbReference type="Pfam" id="PF01437">
    <property type="entry name" value="PSI"/>
    <property type="match status" value="1"/>
</dbReference>
<keyword evidence="15" id="KW-1185">Reference proteome</keyword>
<dbReference type="PANTHER" id="PTHR11036">
    <property type="entry name" value="SEMAPHORIN"/>
    <property type="match status" value="1"/>
</dbReference>
<accession>A0A6P8FXM5</accession>
<feature type="chain" id="PRO_5028417382" description="Semaphorin-1A" evidence="13">
    <location>
        <begin position="16"/>
        <end position="635"/>
    </location>
</feature>
<dbReference type="GO" id="GO:0001755">
    <property type="term" value="P:neural crest cell migration"/>
    <property type="evidence" value="ECO:0007669"/>
    <property type="project" value="TreeGrafter"/>
</dbReference>
<dbReference type="SUPFAM" id="SSF103575">
    <property type="entry name" value="Plexin repeat"/>
    <property type="match status" value="1"/>
</dbReference>
<dbReference type="FunFam" id="3.30.1680.10:FF:000016">
    <property type="entry name" value="Putative Semaphorin-6B"/>
    <property type="match status" value="1"/>
</dbReference>
<feature type="signal peptide" evidence="13">
    <location>
        <begin position="1"/>
        <end position="15"/>
    </location>
</feature>
<evidence type="ECO:0000256" key="13">
    <source>
        <dbReference type="SAM" id="SignalP"/>
    </source>
</evidence>
<keyword evidence="5" id="KW-0221">Differentiation</keyword>
<dbReference type="Proteomes" id="UP000515152">
    <property type="component" value="Chromosome 11"/>
</dbReference>
<evidence type="ECO:0000256" key="7">
    <source>
        <dbReference type="ARBA" id="ARBA00022989"/>
    </source>
</evidence>
<evidence type="ECO:0000256" key="3">
    <source>
        <dbReference type="ARBA" id="ARBA00022473"/>
    </source>
</evidence>
<dbReference type="Gene3D" id="2.130.10.10">
    <property type="entry name" value="YVTN repeat-like/Quinoprotein amine dehydrogenase"/>
    <property type="match status" value="1"/>
</dbReference>
<comment type="caution">
    <text evidence="12">Lacks conserved residue(s) required for the propagation of feature annotation.</text>
</comment>
<protein>
    <recommendedName>
        <fullName evidence="11">Semaphorin-1A</fullName>
    </recommendedName>
</protein>
<gene>
    <name evidence="16" type="primary">si:ch211-113g11.6</name>
</gene>
<keyword evidence="3" id="KW-0217">Developmental protein</keyword>
<proteinExistence type="inferred from homology"/>
<comment type="subcellular location">
    <subcellularLocation>
        <location evidence="1">Membrane</location>
    </subcellularLocation>
</comment>
<dbReference type="SMART" id="SM00630">
    <property type="entry name" value="Sema"/>
    <property type="match status" value="1"/>
</dbReference>
<dbReference type="PROSITE" id="PS51004">
    <property type="entry name" value="SEMA"/>
    <property type="match status" value="1"/>
</dbReference>
<keyword evidence="6" id="KW-0524">Neurogenesis</keyword>
<dbReference type="FunFam" id="2.60.40.10:FF:001170">
    <property type="entry name" value="Sema domain, immunoglobulin domain (Ig), short basic domain, secreted, (Semaphorin) 3F"/>
    <property type="match status" value="1"/>
</dbReference>
<dbReference type="GO" id="GO:0030215">
    <property type="term" value="F:semaphorin receptor binding"/>
    <property type="evidence" value="ECO:0007669"/>
    <property type="project" value="InterPro"/>
</dbReference>
<evidence type="ECO:0000256" key="5">
    <source>
        <dbReference type="ARBA" id="ARBA00022782"/>
    </source>
</evidence>
<feature type="domain" description="Sema" evidence="14">
    <location>
        <begin position="20"/>
        <end position="460"/>
    </location>
</feature>
<keyword evidence="4" id="KW-0812">Transmembrane</keyword>
<evidence type="ECO:0000256" key="6">
    <source>
        <dbReference type="ARBA" id="ARBA00022902"/>
    </source>
</evidence>
<evidence type="ECO:0000259" key="14">
    <source>
        <dbReference type="PROSITE" id="PS51004"/>
    </source>
</evidence>
<dbReference type="InterPro" id="IPR013783">
    <property type="entry name" value="Ig-like_fold"/>
</dbReference>
<dbReference type="PANTHER" id="PTHR11036:SF85">
    <property type="entry name" value="SI:CH211-113G11.6 ISOFORM X1"/>
    <property type="match status" value="1"/>
</dbReference>
<reference evidence="16" key="1">
    <citation type="submission" date="2025-08" db="UniProtKB">
        <authorList>
            <consortium name="RefSeq"/>
        </authorList>
    </citation>
    <scope>IDENTIFICATION</scope>
</reference>
<keyword evidence="8" id="KW-0472">Membrane</keyword>
<dbReference type="InterPro" id="IPR036352">
    <property type="entry name" value="Semap_dom_sf"/>
</dbReference>
<dbReference type="GO" id="GO:0007411">
    <property type="term" value="P:axon guidance"/>
    <property type="evidence" value="ECO:0007669"/>
    <property type="project" value="TreeGrafter"/>
</dbReference>
<dbReference type="GO" id="GO:0005886">
    <property type="term" value="C:plasma membrane"/>
    <property type="evidence" value="ECO:0007669"/>
    <property type="project" value="TreeGrafter"/>
</dbReference>
<dbReference type="GO" id="GO:0071526">
    <property type="term" value="P:semaphorin-plexin signaling pathway"/>
    <property type="evidence" value="ECO:0007669"/>
    <property type="project" value="TreeGrafter"/>
</dbReference>
<name>A0A6P8FXM5_CLUHA</name>
<dbReference type="RefSeq" id="XP_031431499.1">
    <property type="nucleotide sequence ID" value="XM_031575639.2"/>
</dbReference>
<evidence type="ECO:0000256" key="2">
    <source>
        <dbReference type="ARBA" id="ARBA00009492"/>
    </source>
</evidence>
<dbReference type="SUPFAM" id="SSF101912">
    <property type="entry name" value="Sema domain"/>
    <property type="match status" value="1"/>
</dbReference>
<evidence type="ECO:0000256" key="4">
    <source>
        <dbReference type="ARBA" id="ARBA00022692"/>
    </source>
</evidence>
<evidence type="ECO:0000313" key="16">
    <source>
        <dbReference type="RefSeq" id="XP_031431499.1"/>
    </source>
</evidence>
<dbReference type="GO" id="GO:0030335">
    <property type="term" value="P:positive regulation of cell migration"/>
    <property type="evidence" value="ECO:0007669"/>
    <property type="project" value="TreeGrafter"/>
</dbReference>
<dbReference type="InterPro" id="IPR016201">
    <property type="entry name" value="PSI"/>
</dbReference>
<evidence type="ECO:0000256" key="11">
    <source>
        <dbReference type="ARBA" id="ARBA00074143"/>
    </source>
</evidence>
<evidence type="ECO:0000313" key="15">
    <source>
        <dbReference type="Proteomes" id="UP000515152"/>
    </source>
</evidence>
<keyword evidence="9" id="KW-1015">Disulfide bond</keyword>
<dbReference type="InterPro" id="IPR036179">
    <property type="entry name" value="Ig-like_dom_sf"/>
</dbReference>
<evidence type="ECO:0000256" key="1">
    <source>
        <dbReference type="ARBA" id="ARBA00004370"/>
    </source>
</evidence>
<dbReference type="AlphaFoldDB" id="A0A6P8FXM5"/>
<dbReference type="InterPro" id="IPR027231">
    <property type="entry name" value="Semaphorin"/>
</dbReference>
<dbReference type="InterPro" id="IPR015943">
    <property type="entry name" value="WD40/YVTN_repeat-like_dom_sf"/>
</dbReference>
<keyword evidence="13" id="KW-0732">Signal</keyword>
<evidence type="ECO:0000256" key="10">
    <source>
        <dbReference type="ARBA" id="ARBA00023180"/>
    </source>
</evidence>
<dbReference type="Gene3D" id="2.60.40.10">
    <property type="entry name" value="Immunoglobulins"/>
    <property type="match status" value="1"/>
</dbReference>